<dbReference type="EMBL" id="BK032725">
    <property type="protein sequence ID" value="DAF56983.1"/>
    <property type="molecule type" value="Genomic_DNA"/>
</dbReference>
<evidence type="ECO:0000313" key="1">
    <source>
        <dbReference type="EMBL" id="DAF56983.1"/>
    </source>
</evidence>
<proteinExistence type="predicted"/>
<accession>A0A8S5T1Z0</accession>
<reference evidence="1" key="1">
    <citation type="journal article" date="2021" name="Proc. Natl. Acad. Sci. U.S.A.">
        <title>A Catalog of Tens of Thousands of Viruses from Human Metagenomes Reveals Hidden Associations with Chronic Diseases.</title>
        <authorList>
            <person name="Tisza M.J."/>
            <person name="Buck C.B."/>
        </authorList>
    </citation>
    <scope>NUCLEOTIDE SEQUENCE</scope>
    <source>
        <strain evidence="1">Ctp4Q36</strain>
    </source>
</reference>
<protein>
    <submittedName>
        <fullName evidence="1">Uncharacterized protein</fullName>
    </submittedName>
</protein>
<name>A0A8S5T1Z0_9CAUD</name>
<sequence length="309" mass="35359">MVVSKHIRGMYKPFLIEAIRLEGEVQDVLDKWEEYNTSAVIRHASSSGISNQQQLLRELLEAVVYFLAQYNIVMNVGIERISTVKAKQCLEESLPLLRMVQDTEAIESFNRDMKNLPAKYANWATIATGIYGLSFNDRLRGVEVSTERTIKNIITLSTKYGYGSQEVVKILKDYVNPNTKAEKPFDIARKALGASKQFRPKNVLAGSVQTNLYEITRNEASELWRSMTETAYRNADWVKGYTWELSGSHVHSGCVCEDYAEHGVYSKDEERPESHGNCCCDWIPEMMDREEMIKLIEEQVTLYNSKKEA</sequence>
<organism evidence="1">
    <name type="scientific">Myoviridae sp. ctp4Q36</name>
    <dbReference type="NCBI Taxonomy" id="2827708"/>
    <lineage>
        <taxon>Viruses</taxon>
        <taxon>Duplodnaviria</taxon>
        <taxon>Heunggongvirae</taxon>
        <taxon>Uroviricota</taxon>
        <taxon>Caudoviricetes</taxon>
    </lineage>
</organism>